<accession>A0ACB8BM66</accession>
<evidence type="ECO:0000313" key="1">
    <source>
        <dbReference type="EMBL" id="KAH7926591.1"/>
    </source>
</evidence>
<reference evidence="1" key="1">
    <citation type="journal article" date="2021" name="New Phytol.">
        <title>Evolutionary innovations through gain and loss of genes in the ectomycorrhizal Boletales.</title>
        <authorList>
            <person name="Wu G."/>
            <person name="Miyauchi S."/>
            <person name="Morin E."/>
            <person name="Kuo A."/>
            <person name="Drula E."/>
            <person name="Varga T."/>
            <person name="Kohler A."/>
            <person name="Feng B."/>
            <person name="Cao Y."/>
            <person name="Lipzen A."/>
            <person name="Daum C."/>
            <person name="Hundley H."/>
            <person name="Pangilinan J."/>
            <person name="Johnson J."/>
            <person name="Barry K."/>
            <person name="LaButti K."/>
            <person name="Ng V."/>
            <person name="Ahrendt S."/>
            <person name="Min B."/>
            <person name="Choi I.G."/>
            <person name="Park H."/>
            <person name="Plett J.M."/>
            <person name="Magnuson J."/>
            <person name="Spatafora J.W."/>
            <person name="Nagy L.G."/>
            <person name="Henrissat B."/>
            <person name="Grigoriev I.V."/>
            <person name="Yang Z.L."/>
            <person name="Xu J."/>
            <person name="Martin F.M."/>
        </authorList>
    </citation>
    <scope>NUCLEOTIDE SEQUENCE</scope>
    <source>
        <strain evidence="1">KUC20120723A-06</strain>
    </source>
</reference>
<sequence length="246" mass="26609">MPKDGMATASHLQKWLTLSDEKTLCDVKESLSIKSISVVIVKSGTSDADGPLNSTDILRTSDVNLAASLVTTTTPSHLQTGGGLNRHDSQNTVTGSLKSRSSGPRPPSFAQRATLPSRPPSPAPSIPVGPDPPSGPRVRSDTVGRLTRDLWDTRREISAFQAREQAILIELGKLGARPKSPATERKADVIGELEALLKQSEDEVRLEHERRQQAEKLLKEVERECRAPFVVPALLQAFLSITELAG</sequence>
<evidence type="ECO:0000313" key="2">
    <source>
        <dbReference type="Proteomes" id="UP000790709"/>
    </source>
</evidence>
<comment type="caution">
    <text evidence="1">The sequence shown here is derived from an EMBL/GenBank/DDBJ whole genome shotgun (WGS) entry which is preliminary data.</text>
</comment>
<proteinExistence type="predicted"/>
<gene>
    <name evidence="1" type="ORF">BV22DRAFT_1032729</name>
</gene>
<dbReference type="EMBL" id="MU266380">
    <property type="protein sequence ID" value="KAH7926591.1"/>
    <property type="molecule type" value="Genomic_DNA"/>
</dbReference>
<organism evidence="1 2">
    <name type="scientific">Leucogyrophana mollusca</name>
    <dbReference type="NCBI Taxonomy" id="85980"/>
    <lineage>
        <taxon>Eukaryota</taxon>
        <taxon>Fungi</taxon>
        <taxon>Dikarya</taxon>
        <taxon>Basidiomycota</taxon>
        <taxon>Agaricomycotina</taxon>
        <taxon>Agaricomycetes</taxon>
        <taxon>Agaricomycetidae</taxon>
        <taxon>Boletales</taxon>
        <taxon>Boletales incertae sedis</taxon>
        <taxon>Leucogyrophana</taxon>
    </lineage>
</organism>
<protein>
    <submittedName>
        <fullName evidence="1">Uncharacterized protein</fullName>
    </submittedName>
</protein>
<keyword evidence="2" id="KW-1185">Reference proteome</keyword>
<name>A0ACB8BM66_9AGAM</name>
<dbReference type="Proteomes" id="UP000790709">
    <property type="component" value="Unassembled WGS sequence"/>
</dbReference>